<dbReference type="KEGG" id="tje:TJEJU_2352"/>
<dbReference type="InterPro" id="IPR032710">
    <property type="entry name" value="NTF2-like_dom_sf"/>
</dbReference>
<dbReference type="InterPro" id="IPR037401">
    <property type="entry name" value="SnoaL-like"/>
</dbReference>
<feature type="domain" description="SnoaL-like" evidence="1">
    <location>
        <begin position="175"/>
        <end position="273"/>
    </location>
</feature>
<dbReference type="Gene3D" id="3.10.450.50">
    <property type="match status" value="2"/>
</dbReference>
<organism evidence="2 3">
    <name type="scientific">Tenacibaculum jejuense</name>
    <dbReference type="NCBI Taxonomy" id="584609"/>
    <lineage>
        <taxon>Bacteria</taxon>
        <taxon>Pseudomonadati</taxon>
        <taxon>Bacteroidota</taxon>
        <taxon>Flavobacteriia</taxon>
        <taxon>Flavobacteriales</taxon>
        <taxon>Flavobacteriaceae</taxon>
        <taxon>Tenacibaculum</taxon>
    </lineage>
</organism>
<sequence length="293" mass="32875">MRINIYSTLLIVTLTLSNCKTTNNEVKTKQKPIKKEVKMELSNKEKVVALLNSFNTGDKTPISYINPEKYIQHNLAVGDGLAGFGEIMEAAPPQGFKANVVRAFEDGDFVFTHTEYDFFGPKAGFDVFRFEDGKIVEHWDNLSEVTPANPSGRTQFDGITEITDINKTEANKAVVKQFAEEVLMNGKMDNLTTLINPNKYLQHNSQVADGLDGLGAALKYFAENGLVMEYEKVHKVLGEGNFVLTLSEGKFGKGNHVAYYDLFRLENGQIVEHWDVIQPIPVKSEWKNENGKF</sequence>
<feature type="domain" description="SnoaL-like" evidence="1">
    <location>
        <begin position="49"/>
        <end position="138"/>
    </location>
</feature>
<dbReference type="GO" id="GO:0030638">
    <property type="term" value="P:polyketide metabolic process"/>
    <property type="evidence" value="ECO:0007669"/>
    <property type="project" value="InterPro"/>
</dbReference>
<accession>A0A238UA10</accession>
<dbReference type="AlphaFoldDB" id="A0A238UA10"/>
<dbReference type="SUPFAM" id="SSF54427">
    <property type="entry name" value="NTF2-like"/>
    <property type="match status" value="2"/>
</dbReference>
<gene>
    <name evidence="2" type="ORF">TJEJU_2352</name>
</gene>
<reference evidence="2 3" key="1">
    <citation type="submission" date="2017-07" db="EMBL/GenBank/DDBJ databases">
        <authorList>
            <person name="Sun Z.S."/>
            <person name="Albrecht U."/>
            <person name="Echele G."/>
            <person name="Lee C.C."/>
        </authorList>
    </citation>
    <scope>NUCLEOTIDE SEQUENCE [LARGE SCALE GENOMIC DNA]</scope>
    <source>
        <strain evidence="3">type strain: KCTC 22618</strain>
    </source>
</reference>
<dbReference type="Pfam" id="PF12680">
    <property type="entry name" value="SnoaL_2"/>
    <property type="match status" value="2"/>
</dbReference>
<evidence type="ECO:0000313" key="2">
    <source>
        <dbReference type="EMBL" id="SNR16037.1"/>
    </source>
</evidence>
<dbReference type="PANTHER" id="PTHR38436">
    <property type="entry name" value="POLYKETIDE CYCLASE SNOAL-LIKE DOMAIN"/>
    <property type="match status" value="1"/>
</dbReference>
<keyword evidence="3" id="KW-1185">Reference proteome</keyword>
<name>A0A238UA10_9FLAO</name>
<protein>
    <recommendedName>
        <fullName evidence="1">SnoaL-like domain-containing protein</fullName>
    </recommendedName>
</protein>
<dbReference type="PANTHER" id="PTHR38436:SF1">
    <property type="entry name" value="ESTER CYCLASE"/>
    <property type="match status" value="1"/>
</dbReference>
<dbReference type="Proteomes" id="UP000215214">
    <property type="component" value="Chromosome TJEJU"/>
</dbReference>
<dbReference type="InterPro" id="IPR009959">
    <property type="entry name" value="Cyclase_SnoaL-like"/>
</dbReference>
<dbReference type="EMBL" id="LT899436">
    <property type="protein sequence ID" value="SNR16037.1"/>
    <property type="molecule type" value="Genomic_DNA"/>
</dbReference>
<dbReference type="RefSeq" id="WP_095072282.1">
    <property type="nucleotide sequence ID" value="NZ_LT899436.1"/>
</dbReference>
<evidence type="ECO:0000313" key="3">
    <source>
        <dbReference type="Proteomes" id="UP000215214"/>
    </source>
</evidence>
<dbReference type="OrthoDB" id="9812089at2"/>
<proteinExistence type="predicted"/>
<evidence type="ECO:0000259" key="1">
    <source>
        <dbReference type="Pfam" id="PF12680"/>
    </source>
</evidence>